<dbReference type="InterPro" id="IPR023213">
    <property type="entry name" value="CAT-like_dom_sf"/>
</dbReference>
<keyword evidence="10" id="KW-0012">Acyltransferase</keyword>
<dbReference type="PROSITE" id="PS00439">
    <property type="entry name" value="ACYLTRANSF_C_1"/>
    <property type="match status" value="1"/>
</dbReference>
<reference evidence="17 18" key="1">
    <citation type="submission" date="2019-09" db="EMBL/GenBank/DDBJ databases">
        <title>Bird 10,000 Genomes (B10K) Project - Family phase.</title>
        <authorList>
            <person name="Zhang G."/>
        </authorList>
    </citation>
    <scope>NUCLEOTIDE SEQUENCE [LARGE SCALE GENOMIC DNA]</scope>
    <source>
        <strain evidence="17">B10K-DU-002-18</strain>
        <tissue evidence="17">Muscle</tissue>
    </source>
</reference>
<keyword evidence="7" id="KW-0007">Acetylation</keyword>
<evidence type="ECO:0000256" key="15">
    <source>
        <dbReference type="PIRSR" id="PIRSR600542-1"/>
    </source>
</evidence>
<dbReference type="InterPro" id="IPR042231">
    <property type="entry name" value="Cho/carn_acyl_trans_2"/>
</dbReference>
<feature type="non-terminal residue" evidence="17">
    <location>
        <position position="1"/>
    </location>
</feature>
<evidence type="ECO:0000256" key="14">
    <source>
        <dbReference type="ARBA" id="ARBA00067184"/>
    </source>
</evidence>
<gene>
    <name evidence="17" type="primary">Crot</name>
    <name evidence="17" type="ORF">HIPICT_R02176</name>
</gene>
<evidence type="ECO:0000256" key="13">
    <source>
        <dbReference type="ARBA" id="ARBA00066418"/>
    </source>
</evidence>
<comment type="caution">
    <text evidence="17">The sequence shown here is derived from an EMBL/GenBank/DDBJ whole genome shotgun (WGS) entry which is preliminary data.</text>
</comment>
<dbReference type="Gene3D" id="3.30.559.10">
    <property type="entry name" value="Chloramphenicol acetyltransferase-like domain"/>
    <property type="match status" value="1"/>
</dbReference>
<evidence type="ECO:0000256" key="5">
    <source>
        <dbReference type="ARBA" id="ARBA00022679"/>
    </source>
</evidence>
<evidence type="ECO:0000256" key="9">
    <source>
        <dbReference type="ARBA" id="ARBA00023140"/>
    </source>
</evidence>
<proteinExistence type="inferred from homology"/>
<keyword evidence="8" id="KW-0443">Lipid metabolism</keyword>
<dbReference type="Proteomes" id="UP000527178">
    <property type="component" value="Unassembled WGS sequence"/>
</dbReference>
<comment type="similarity">
    <text evidence="3">Belongs to the carnitine/choline acetyltransferase family.</text>
</comment>
<evidence type="ECO:0000256" key="4">
    <source>
        <dbReference type="ARBA" id="ARBA00022448"/>
    </source>
</evidence>
<evidence type="ECO:0000313" key="18">
    <source>
        <dbReference type="Proteomes" id="UP000527178"/>
    </source>
</evidence>
<dbReference type="Gene3D" id="1.10.275.20">
    <property type="entry name" value="Choline/Carnitine o-acyltransferase"/>
    <property type="match status" value="1"/>
</dbReference>
<evidence type="ECO:0000256" key="7">
    <source>
        <dbReference type="ARBA" id="ARBA00022990"/>
    </source>
</evidence>
<evidence type="ECO:0000256" key="11">
    <source>
        <dbReference type="ARBA" id="ARBA00048999"/>
    </source>
</evidence>
<dbReference type="GO" id="GO:0008458">
    <property type="term" value="F:carnitine O-octanoyltransferase activity"/>
    <property type="evidence" value="ECO:0007669"/>
    <property type="project" value="UniProtKB-EC"/>
</dbReference>
<dbReference type="SUPFAM" id="SSF52777">
    <property type="entry name" value="CoA-dependent acyltransferases"/>
    <property type="match status" value="2"/>
</dbReference>
<keyword evidence="9" id="KW-0576">Peroxisome</keyword>
<dbReference type="FunFam" id="3.30.559.70:FF:000006">
    <property type="entry name" value="Peroxisomal carnitine O-octanoyltransferase"/>
    <property type="match status" value="1"/>
</dbReference>
<dbReference type="PANTHER" id="PTHR22589">
    <property type="entry name" value="CARNITINE O-ACYLTRANSFERASE"/>
    <property type="match status" value="1"/>
</dbReference>
<dbReference type="PANTHER" id="PTHR22589:SF67">
    <property type="entry name" value="PEROXISOMAL CARNITINE O-OCTANOYLTRANSFERASE"/>
    <property type="match status" value="1"/>
</dbReference>
<sequence>IHNMEKQVLGSSEERTFQYQDSLPSLPVPPLDESLSKYLDAVKPFLNQEEYQRTEDIVKKFENGIGKELHQKLLERAKMRRNWLEDWWLNVAYLDLRISTQIHCNIGGPGPYIEHCWPPKEGTQIDRACVNIWHTLKYWDLLRTEKVAIERSGNTVLDMNQFRLLFCTCKIPGLTRDSLGSYFKTEAEGECPSHLIVLCRGRVFAFDAMHEGSMLTPPEIFRQLTYIQKRCYSEPEGPGLAALTSNERTKWAELREYLIHLDPKNLTLLEKIQRSLFVVCLDDSSPHASPEDYSELTRLGLAGDPTLRWGDKSYNSIFFSNGTCSAFCDHSPFDAMALITMLSYAEKKIIENEGKWKGSDSVRNIPWPEELVFTVDPKIINEIGCTKELYYKKVSDLQLVSYAFTSFGKTLIRKRKLHPDTFVQLALQLAYYKCHGRPGCCYETAMTRRFYHGRTETIRSCTVEAVEWCKSMLDPSDSNYQRLQLMHKAFTKHNKMRKECEHGKGFDRHLLGLLLIAQEQGLPVPELYGDKAFTASGGGGNFVLSTSLTGYTRFSGSAVPMVQHGYGFFYSIRDDRIITTCSAWKSCPETDAEVLCRTLFQCFHDVLQLTVTAQL</sequence>
<feature type="active site" description="Proton acceptor" evidence="15">
    <location>
        <position position="330"/>
    </location>
</feature>
<keyword evidence="6" id="KW-0276">Fatty acid metabolism</keyword>
<evidence type="ECO:0000256" key="8">
    <source>
        <dbReference type="ARBA" id="ARBA00023098"/>
    </source>
</evidence>
<accession>A0A7L2LR08</accession>
<keyword evidence="5 17" id="KW-0808">Transferase</keyword>
<dbReference type="UniPathway" id="UPA00659"/>
<name>A0A7L2LR08_9SYLV</name>
<evidence type="ECO:0000256" key="10">
    <source>
        <dbReference type="ARBA" id="ARBA00023315"/>
    </source>
</evidence>
<evidence type="ECO:0000256" key="1">
    <source>
        <dbReference type="ARBA" id="ARBA00004275"/>
    </source>
</evidence>
<feature type="domain" description="Choline/carnitine acyltransferase" evidence="16">
    <location>
        <begin position="26"/>
        <end position="599"/>
    </location>
</feature>
<protein>
    <recommendedName>
        <fullName evidence="14">Peroxisomal carnitine O-octanoyltransferase</fullName>
        <ecNumber evidence="13">2.3.1.137</ecNumber>
    </recommendedName>
</protein>
<evidence type="ECO:0000256" key="6">
    <source>
        <dbReference type="ARBA" id="ARBA00022832"/>
    </source>
</evidence>
<comment type="catalytic activity">
    <reaction evidence="11">
        <text>4,8-dimethylnonanoyl-CoA + (R)-carnitine = O-4,8-dimethylnonanoyl-(R)-carnitine + CoA</text>
        <dbReference type="Rhea" id="RHEA:44860"/>
        <dbReference type="ChEBI" id="CHEBI:16347"/>
        <dbReference type="ChEBI" id="CHEBI:57287"/>
        <dbReference type="ChEBI" id="CHEBI:77061"/>
        <dbReference type="ChEBI" id="CHEBI:84654"/>
    </reaction>
</comment>
<evidence type="ECO:0000259" key="16">
    <source>
        <dbReference type="Pfam" id="PF00755"/>
    </source>
</evidence>
<dbReference type="EC" id="2.3.1.137" evidence="13"/>
<dbReference type="AlphaFoldDB" id="A0A7L2LR08"/>
<evidence type="ECO:0000256" key="2">
    <source>
        <dbReference type="ARBA" id="ARBA00005005"/>
    </source>
</evidence>
<comment type="pathway">
    <text evidence="2">Lipid metabolism; fatty acid beta-oxidation.</text>
</comment>
<dbReference type="InterPro" id="IPR042572">
    <property type="entry name" value="Carn_acyl_trans_N"/>
</dbReference>
<organism evidence="17 18">
    <name type="scientific">Hippolais icterina</name>
    <name type="common">icterine warbler</name>
    <dbReference type="NCBI Taxonomy" id="68497"/>
    <lineage>
        <taxon>Eukaryota</taxon>
        <taxon>Metazoa</taxon>
        <taxon>Chordata</taxon>
        <taxon>Craniata</taxon>
        <taxon>Vertebrata</taxon>
        <taxon>Euteleostomi</taxon>
        <taxon>Archelosauria</taxon>
        <taxon>Archosauria</taxon>
        <taxon>Dinosauria</taxon>
        <taxon>Saurischia</taxon>
        <taxon>Theropoda</taxon>
        <taxon>Coelurosauria</taxon>
        <taxon>Aves</taxon>
        <taxon>Neognathae</taxon>
        <taxon>Neoaves</taxon>
        <taxon>Telluraves</taxon>
        <taxon>Australaves</taxon>
        <taxon>Passeriformes</taxon>
        <taxon>Sylvioidea</taxon>
        <taxon>Sylviidae</taxon>
        <taxon>Acrocephalinae</taxon>
        <taxon>Hippolais</taxon>
    </lineage>
</organism>
<dbReference type="GO" id="GO:0005777">
    <property type="term" value="C:peroxisome"/>
    <property type="evidence" value="ECO:0007669"/>
    <property type="project" value="UniProtKB-SubCell"/>
</dbReference>
<dbReference type="EMBL" id="VWYN01013955">
    <property type="protein sequence ID" value="NXR50076.1"/>
    <property type="molecule type" value="Genomic_DNA"/>
</dbReference>
<keyword evidence="18" id="KW-1185">Reference proteome</keyword>
<comment type="subcellular location">
    <subcellularLocation>
        <location evidence="1">Peroxisome</location>
    </subcellularLocation>
</comment>
<dbReference type="GO" id="GO:0006635">
    <property type="term" value="P:fatty acid beta-oxidation"/>
    <property type="evidence" value="ECO:0007669"/>
    <property type="project" value="UniProtKB-UniPathway"/>
</dbReference>
<keyword evidence="4" id="KW-0813">Transport</keyword>
<evidence type="ECO:0000256" key="3">
    <source>
        <dbReference type="ARBA" id="ARBA00005232"/>
    </source>
</evidence>
<dbReference type="InterPro" id="IPR000542">
    <property type="entry name" value="Carn_acyl_trans"/>
</dbReference>
<dbReference type="Pfam" id="PF00755">
    <property type="entry name" value="Carn_acyltransf"/>
    <property type="match status" value="1"/>
</dbReference>
<dbReference type="InterPro" id="IPR039551">
    <property type="entry name" value="Cho/carn_acyl_trans"/>
</dbReference>
<evidence type="ECO:0000256" key="12">
    <source>
        <dbReference type="ARBA" id="ARBA00052326"/>
    </source>
</evidence>
<feature type="non-terminal residue" evidence="17">
    <location>
        <position position="615"/>
    </location>
</feature>
<evidence type="ECO:0000313" key="17">
    <source>
        <dbReference type="EMBL" id="NXR50076.1"/>
    </source>
</evidence>
<dbReference type="Gene3D" id="3.30.559.70">
    <property type="entry name" value="Choline/Carnitine o-acyltransferase, domain 2"/>
    <property type="match status" value="1"/>
</dbReference>
<comment type="catalytic activity">
    <reaction evidence="12">
        <text>octanoyl-CoA + (R)-carnitine = O-octanoyl-(R)-carnitine + CoA</text>
        <dbReference type="Rhea" id="RHEA:17177"/>
        <dbReference type="ChEBI" id="CHEBI:16347"/>
        <dbReference type="ChEBI" id="CHEBI:18102"/>
        <dbReference type="ChEBI" id="CHEBI:57287"/>
        <dbReference type="ChEBI" id="CHEBI:57386"/>
        <dbReference type="EC" id="2.3.1.137"/>
    </reaction>
</comment>